<dbReference type="EMBL" id="JAUFPU010000018">
    <property type="protein sequence ID" value="MDN3578694.1"/>
    <property type="molecule type" value="Genomic_DNA"/>
</dbReference>
<evidence type="ECO:0000313" key="1">
    <source>
        <dbReference type="EMBL" id="MDN3578694.1"/>
    </source>
</evidence>
<evidence type="ECO:0000313" key="2">
    <source>
        <dbReference type="Proteomes" id="UP001180081"/>
    </source>
</evidence>
<dbReference type="Proteomes" id="UP001180081">
    <property type="component" value="Unassembled WGS sequence"/>
</dbReference>
<sequence>MRTTQRFQLRDERNHKAPAFVLVLQHFKDGTKAAAYVGNKRIAVARQPSQAAAVTIVLQTLRQRRWGH</sequence>
<proteinExistence type="predicted"/>
<protein>
    <submittedName>
        <fullName evidence="1">Uncharacterized protein</fullName>
    </submittedName>
</protein>
<accession>A0ABT8B8Y0</accession>
<keyword evidence="2" id="KW-1185">Reference proteome</keyword>
<reference evidence="1" key="1">
    <citation type="journal article" date="2014" name="Int. J. Syst. Evol. Microbiol.">
        <title>Complete genome of a new Firmicutes species belonging to the dominant human colonic microbiota ('Ruminococcus bicirculans') reveals two chromosomes and a selective capacity to utilize plant glucans.</title>
        <authorList>
            <consortium name="NISC Comparative Sequencing Program"/>
            <person name="Wegmann U."/>
            <person name="Louis P."/>
            <person name="Goesmann A."/>
            <person name="Henrissat B."/>
            <person name="Duncan S.H."/>
            <person name="Flint H.J."/>
        </authorList>
    </citation>
    <scope>NUCLEOTIDE SEQUENCE</scope>
    <source>
        <strain evidence="1">CECT 7703</strain>
    </source>
</reference>
<dbReference type="RefSeq" id="WP_290334023.1">
    <property type="nucleotide sequence ID" value="NZ_JAUFPU010000018.1"/>
</dbReference>
<organism evidence="1 2">
    <name type="scientific">Chitinimonas viridis</name>
    <dbReference type="NCBI Taxonomy" id="664880"/>
    <lineage>
        <taxon>Bacteria</taxon>
        <taxon>Pseudomonadati</taxon>
        <taxon>Pseudomonadota</taxon>
        <taxon>Betaproteobacteria</taxon>
        <taxon>Neisseriales</taxon>
        <taxon>Chitinibacteraceae</taxon>
        <taxon>Chitinimonas</taxon>
    </lineage>
</organism>
<name>A0ABT8B8Y0_9NEIS</name>
<reference evidence="1" key="2">
    <citation type="submission" date="2023-06" db="EMBL/GenBank/DDBJ databases">
        <authorList>
            <person name="Lucena T."/>
            <person name="Sun Q."/>
        </authorList>
    </citation>
    <scope>NUCLEOTIDE SEQUENCE</scope>
    <source>
        <strain evidence="1">CECT 7703</strain>
    </source>
</reference>
<comment type="caution">
    <text evidence="1">The sequence shown here is derived from an EMBL/GenBank/DDBJ whole genome shotgun (WGS) entry which is preliminary data.</text>
</comment>
<gene>
    <name evidence="1" type="ORF">QWZ03_18160</name>
</gene>